<dbReference type="Pfam" id="PF12728">
    <property type="entry name" value="HTH_17"/>
    <property type="match status" value="1"/>
</dbReference>
<protein>
    <submittedName>
        <fullName evidence="2">DNA-binding protein</fullName>
    </submittedName>
</protein>
<sequence>MNGVRTFDFNEAAAFLKVDRTTALSLAGPGQLPGAKIGRAWLFLKSDVVAYLEREIAAAAVTPSLDTRSSFS</sequence>
<name>A0A2N7WUW4_9BURK</name>
<dbReference type="InterPro" id="IPR010093">
    <property type="entry name" value="SinI_DNA-bd"/>
</dbReference>
<dbReference type="RefSeq" id="WP_018440679.1">
    <property type="nucleotide sequence ID" value="NZ_PNYC01000019.1"/>
</dbReference>
<feature type="domain" description="Helix-turn-helix" evidence="1">
    <location>
        <begin position="8"/>
        <end position="54"/>
    </location>
</feature>
<accession>A0A2N7WUW4</accession>
<dbReference type="NCBIfam" id="TIGR01764">
    <property type="entry name" value="excise"/>
    <property type="match status" value="1"/>
</dbReference>
<organism evidence="2 3">
    <name type="scientific">Trinickia symbiotica</name>
    <dbReference type="NCBI Taxonomy" id="863227"/>
    <lineage>
        <taxon>Bacteria</taxon>
        <taxon>Pseudomonadati</taxon>
        <taxon>Pseudomonadota</taxon>
        <taxon>Betaproteobacteria</taxon>
        <taxon>Burkholderiales</taxon>
        <taxon>Burkholderiaceae</taxon>
        <taxon>Trinickia</taxon>
    </lineage>
</organism>
<keyword evidence="3" id="KW-1185">Reference proteome</keyword>
<evidence type="ECO:0000313" key="2">
    <source>
        <dbReference type="EMBL" id="PMS33256.1"/>
    </source>
</evidence>
<dbReference type="EMBL" id="PNYC01000019">
    <property type="protein sequence ID" value="PMS33256.1"/>
    <property type="molecule type" value="Genomic_DNA"/>
</dbReference>
<comment type="caution">
    <text evidence="2">The sequence shown here is derived from an EMBL/GenBank/DDBJ whole genome shotgun (WGS) entry which is preliminary data.</text>
</comment>
<gene>
    <name evidence="2" type="ORF">C0Z20_24985</name>
</gene>
<dbReference type="AlphaFoldDB" id="A0A2N7WUW4"/>
<dbReference type="InterPro" id="IPR041657">
    <property type="entry name" value="HTH_17"/>
</dbReference>
<proteinExistence type="predicted"/>
<dbReference type="OrthoDB" id="9800023at2"/>
<dbReference type="GO" id="GO:0003677">
    <property type="term" value="F:DNA binding"/>
    <property type="evidence" value="ECO:0007669"/>
    <property type="project" value="UniProtKB-KW"/>
</dbReference>
<evidence type="ECO:0000313" key="3">
    <source>
        <dbReference type="Proteomes" id="UP000235777"/>
    </source>
</evidence>
<reference evidence="2 3" key="1">
    <citation type="submission" date="2018-01" db="EMBL/GenBank/DDBJ databases">
        <title>Whole genome analyses suggest that Burkholderia sensu lato contains two further novel genera in the rhizoxinica-symbiotica group Mycetohabitans gen. nov., and Trinickia gen. nov.: implications for the evolution of diazotrophy and nodulation in the Burkholderiaceae.</title>
        <authorList>
            <person name="Estrada-de los Santos P."/>
            <person name="Palmer M."/>
            <person name="Chavez-Ramirez B."/>
            <person name="Beukes C."/>
            <person name="Steenkamp E.T."/>
            <person name="Hirsch A.M."/>
            <person name="Manyaka P."/>
            <person name="Maluk M."/>
            <person name="Lafos M."/>
            <person name="Crook M."/>
            <person name="Gross E."/>
            <person name="Simon M.F."/>
            <person name="Bueno dos Reis Junior F."/>
            <person name="Poole P.S."/>
            <person name="Venter S.N."/>
            <person name="James E.K."/>
        </authorList>
    </citation>
    <scope>NUCLEOTIDE SEQUENCE [LARGE SCALE GENOMIC DNA]</scope>
    <source>
        <strain evidence="2 3">JPY 581</strain>
    </source>
</reference>
<dbReference type="Proteomes" id="UP000235777">
    <property type="component" value="Unassembled WGS sequence"/>
</dbReference>
<keyword evidence="2" id="KW-0238">DNA-binding</keyword>
<evidence type="ECO:0000259" key="1">
    <source>
        <dbReference type="Pfam" id="PF12728"/>
    </source>
</evidence>